<dbReference type="InterPro" id="IPR042100">
    <property type="entry name" value="Bug_dom1"/>
</dbReference>
<dbReference type="PANTHER" id="PTHR42928">
    <property type="entry name" value="TRICARBOXYLATE-BINDING PROTEIN"/>
    <property type="match status" value="1"/>
</dbReference>
<dbReference type="Proteomes" id="UP000596427">
    <property type="component" value="Chromosome"/>
</dbReference>
<gene>
    <name evidence="3" type="ORF">EZH22_11760</name>
</gene>
<dbReference type="InterPro" id="IPR005064">
    <property type="entry name" value="BUG"/>
</dbReference>
<dbReference type="CDD" id="cd07012">
    <property type="entry name" value="PBP2_Bug_TTT"/>
    <property type="match status" value="1"/>
</dbReference>
<evidence type="ECO:0000256" key="2">
    <source>
        <dbReference type="SAM" id="SignalP"/>
    </source>
</evidence>
<reference evidence="3 4" key="1">
    <citation type="submission" date="2020-10" db="EMBL/GenBank/DDBJ databases">
        <title>Degradation of 1,4-Dioxane by Xanthobacter sp. YN2, via a Novel Group-2 Soluble Di-Iron Monooxygenase.</title>
        <authorList>
            <person name="Ma F."/>
            <person name="Wang Y."/>
            <person name="Yang J."/>
            <person name="Guo H."/>
            <person name="Su D."/>
            <person name="Yu L."/>
        </authorList>
    </citation>
    <scope>NUCLEOTIDE SEQUENCE [LARGE SCALE GENOMIC DNA]</scope>
    <source>
        <strain evidence="3 4">YN2</strain>
    </source>
</reference>
<dbReference type="SUPFAM" id="SSF53850">
    <property type="entry name" value="Periplasmic binding protein-like II"/>
    <property type="match status" value="1"/>
</dbReference>
<evidence type="ECO:0000256" key="1">
    <source>
        <dbReference type="ARBA" id="ARBA00006987"/>
    </source>
</evidence>
<comment type="similarity">
    <text evidence="1">Belongs to the UPF0065 (bug) family.</text>
</comment>
<keyword evidence="4" id="KW-1185">Reference proteome</keyword>
<dbReference type="PIRSF" id="PIRSF017082">
    <property type="entry name" value="YflP"/>
    <property type="match status" value="1"/>
</dbReference>
<dbReference type="RefSeq" id="WP_203195799.1">
    <property type="nucleotide sequence ID" value="NZ_CP063362.1"/>
</dbReference>
<protein>
    <submittedName>
        <fullName evidence="3">Tripartite tricarboxylate transporter substrate binding protein</fullName>
    </submittedName>
</protein>
<dbReference type="Pfam" id="PF03401">
    <property type="entry name" value="TctC"/>
    <property type="match status" value="1"/>
</dbReference>
<dbReference type="Gene3D" id="3.40.190.10">
    <property type="entry name" value="Periplasmic binding protein-like II"/>
    <property type="match status" value="1"/>
</dbReference>
<organism evidence="3 4">
    <name type="scientific">Xanthobacter dioxanivorans</name>
    <dbReference type="NCBI Taxonomy" id="2528964"/>
    <lineage>
        <taxon>Bacteria</taxon>
        <taxon>Pseudomonadati</taxon>
        <taxon>Pseudomonadota</taxon>
        <taxon>Alphaproteobacteria</taxon>
        <taxon>Hyphomicrobiales</taxon>
        <taxon>Xanthobacteraceae</taxon>
        <taxon>Xanthobacter</taxon>
    </lineage>
</organism>
<dbReference type="KEGG" id="xdi:EZH22_11760"/>
<dbReference type="EMBL" id="CP063362">
    <property type="protein sequence ID" value="QRG08883.1"/>
    <property type="molecule type" value="Genomic_DNA"/>
</dbReference>
<feature type="signal peptide" evidence="2">
    <location>
        <begin position="1"/>
        <end position="23"/>
    </location>
</feature>
<feature type="chain" id="PRO_5037355892" evidence="2">
    <location>
        <begin position="24"/>
        <end position="316"/>
    </location>
</feature>
<proteinExistence type="inferred from homology"/>
<evidence type="ECO:0000313" key="4">
    <source>
        <dbReference type="Proteomes" id="UP000596427"/>
    </source>
</evidence>
<evidence type="ECO:0000313" key="3">
    <source>
        <dbReference type="EMBL" id="QRG08883.1"/>
    </source>
</evidence>
<sequence length="316" mass="32785">MRIVTRTASVAVALVFWAGAAGAQEWTPDKPIQIVVGFAPGGGSDQAARNIAAAAQGDFPVPLVVENKPGAAGVLAAQTVANTKPDGYTLLVAGGSETTSVPAHRAVPYDPAKDFTSIIRLTNNPFFIIVKADSPFKTVQDIVAAAKEKPGKISLANTGIGGLPHSIGGMIEKAAGVRLKEVPFQGGAPIMQALLGGQVDVAMGATEEIQGQVEAGTIRVLAGSGEERSSHYPAVPTLKELGYDVVATNMKGLVGPAGLPPQVVKYLHDKFHAAMERAVWRKFADAVGEPSNYTDAAGFAAAQKSQLDRVRATMKP</sequence>
<keyword evidence="2" id="KW-0732">Signal</keyword>
<accession>A0A974PTD1</accession>
<dbReference type="Gene3D" id="3.40.190.150">
    <property type="entry name" value="Bordetella uptake gene, domain 1"/>
    <property type="match status" value="1"/>
</dbReference>
<dbReference type="AlphaFoldDB" id="A0A974PTD1"/>
<name>A0A974PTD1_9HYPH</name>
<dbReference type="PANTHER" id="PTHR42928:SF5">
    <property type="entry name" value="BLR1237 PROTEIN"/>
    <property type="match status" value="1"/>
</dbReference>